<sequence>MPGWIGTSLESIFDIKRRGLTWPTYRYLGPFNPLPNGTPVNFVDQIACEHDWAYRFSGTAGEVRRADRKAIGSFIAEAATNGTCTAVIGAAGLGAKYLVESITLPLIGKIIYPSKVNNLTEGRVSRMEAAANMTNKAEEMCIAEEQRRAELLRSIQRYHGECQRQHDGEADSGLPVASPRQAPVPEEGRYVS</sequence>
<feature type="non-terminal residue" evidence="3">
    <location>
        <position position="192"/>
    </location>
</feature>
<proteinExistence type="predicted"/>
<evidence type="ECO:0000256" key="1">
    <source>
        <dbReference type="SAM" id="MobiDB-lite"/>
    </source>
</evidence>
<dbReference type="GO" id="GO:0005198">
    <property type="term" value="F:structural molecule activity"/>
    <property type="evidence" value="ECO:0007669"/>
    <property type="project" value="InterPro"/>
</dbReference>
<gene>
    <name evidence="3" type="primary">VP_12</name>
    <name evidence="3" type="ORF">g.11894</name>
</gene>
<organism evidence="3">
    <name type="scientific">Lygus hesperus</name>
    <name type="common">Western plant bug</name>
    <dbReference type="NCBI Taxonomy" id="30085"/>
    <lineage>
        <taxon>Eukaryota</taxon>
        <taxon>Metazoa</taxon>
        <taxon>Ecdysozoa</taxon>
        <taxon>Arthropoda</taxon>
        <taxon>Hexapoda</taxon>
        <taxon>Insecta</taxon>
        <taxon>Pterygota</taxon>
        <taxon>Neoptera</taxon>
        <taxon>Paraneoptera</taxon>
        <taxon>Hemiptera</taxon>
        <taxon>Heteroptera</taxon>
        <taxon>Panheteroptera</taxon>
        <taxon>Cimicomorpha</taxon>
        <taxon>Miridae</taxon>
        <taxon>Mirini</taxon>
        <taxon>Lygus</taxon>
    </lineage>
</organism>
<dbReference type="InterPro" id="IPR013607">
    <property type="entry name" value="Phospholipase_A2-like"/>
</dbReference>
<dbReference type="EMBL" id="GDHC01014870">
    <property type="protein sequence ID" value="JAQ03759.1"/>
    <property type="molecule type" value="Transcribed_RNA"/>
</dbReference>
<accession>A0A146L7N0</accession>
<dbReference type="AlphaFoldDB" id="A0A146L7N0"/>
<evidence type="ECO:0000313" key="3">
    <source>
        <dbReference type="EMBL" id="JAQ03759.1"/>
    </source>
</evidence>
<protein>
    <submittedName>
        <fullName evidence="3">Capsid protein VP1</fullName>
    </submittedName>
</protein>
<feature type="domain" description="Phospholipase A2-like" evidence="2">
    <location>
        <begin position="18"/>
        <end position="55"/>
    </location>
</feature>
<name>A0A146L7N0_LYGHE</name>
<dbReference type="Pfam" id="PF08398">
    <property type="entry name" value="Phospholip_A2_4"/>
    <property type="match status" value="1"/>
</dbReference>
<evidence type="ECO:0000259" key="2">
    <source>
        <dbReference type="Pfam" id="PF08398"/>
    </source>
</evidence>
<feature type="region of interest" description="Disordered" evidence="1">
    <location>
        <begin position="162"/>
        <end position="192"/>
    </location>
</feature>
<reference evidence="3" key="1">
    <citation type="journal article" date="2016" name="Gigascience">
        <title>De novo construction of an expanded transcriptome assembly for the western tarnished plant bug, Lygus hesperus.</title>
        <authorList>
            <person name="Tassone E.E."/>
            <person name="Geib S.M."/>
            <person name="Hall B."/>
            <person name="Fabrick J.A."/>
            <person name="Brent C.S."/>
            <person name="Hull J.J."/>
        </authorList>
    </citation>
    <scope>NUCLEOTIDE SEQUENCE</scope>
</reference>